<dbReference type="RefSeq" id="WP_214094631.1">
    <property type="nucleotide sequence ID" value="NZ_JAHCLR010000059.1"/>
</dbReference>
<organism evidence="2 3">
    <name type="scientific">Mycolicibacter acidiphilus</name>
    <dbReference type="NCBI Taxonomy" id="2835306"/>
    <lineage>
        <taxon>Bacteria</taxon>
        <taxon>Bacillati</taxon>
        <taxon>Actinomycetota</taxon>
        <taxon>Actinomycetes</taxon>
        <taxon>Mycobacteriales</taxon>
        <taxon>Mycobacteriaceae</taxon>
        <taxon>Mycolicibacter</taxon>
    </lineage>
</organism>
<name>A0ABS5RP25_9MYCO</name>
<gene>
    <name evidence="2" type="ORF">KIH27_19535</name>
</gene>
<sequence length="97" mass="11164">MGRRRAESNRQQPPRPLPDLHHRTELGSDGYHYEVRSVAGARAVKTYRCPGCDQEIRPGIPHLVAVPLDFGDAGADDRRHWHTPCWTNRRSPTRKWS</sequence>
<evidence type="ECO:0000313" key="2">
    <source>
        <dbReference type="EMBL" id="MBS9535782.1"/>
    </source>
</evidence>
<accession>A0ABS5RP25</accession>
<keyword evidence="3" id="KW-1185">Reference proteome</keyword>
<reference evidence="2 3" key="1">
    <citation type="submission" date="2021-05" db="EMBL/GenBank/DDBJ databases">
        <title>Mycobacterium acidophilum sp. nov., an extremely acid-tolerant member of the genus Mycobacterium.</title>
        <authorList>
            <person name="Xia J."/>
        </authorList>
    </citation>
    <scope>NUCLEOTIDE SEQUENCE [LARGE SCALE GENOMIC DNA]</scope>
    <source>
        <strain evidence="2 3">M1</strain>
    </source>
</reference>
<dbReference type="EMBL" id="JAHCLR010000059">
    <property type="protein sequence ID" value="MBS9535782.1"/>
    <property type="molecule type" value="Genomic_DNA"/>
</dbReference>
<dbReference type="Proteomes" id="UP001519535">
    <property type="component" value="Unassembled WGS sequence"/>
</dbReference>
<feature type="region of interest" description="Disordered" evidence="1">
    <location>
        <begin position="1"/>
        <end position="26"/>
    </location>
</feature>
<protein>
    <recommendedName>
        <fullName evidence="4">ATP/GTP-binding protein</fullName>
    </recommendedName>
</protein>
<evidence type="ECO:0000313" key="3">
    <source>
        <dbReference type="Proteomes" id="UP001519535"/>
    </source>
</evidence>
<proteinExistence type="predicted"/>
<evidence type="ECO:0008006" key="4">
    <source>
        <dbReference type="Google" id="ProtNLM"/>
    </source>
</evidence>
<comment type="caution">
    <text evidence="2">The sequence shown here is derived from an EMBL/GenBank/DDBJ whole genome shotgun (WGS) entry which is preliminary data.</text>
</comment>
<evidence type="ECO:0000256" key="1">
    <source>
        <dbReference type="SAM" id="MobiDB-lite"/>
    </source>
</evidence>